<evidence type="ECO:0000313" key="2">
    <source>
        <dbReference type="EMBL" id="TDZ40446.1"/>
    </source>
</evidence>
<sequence length="218" mass="23894">MKSNLGLFIASAASVLTNAVPGDIPSPVTTTALPGAQLQGGGSFGCIPIRGRVRKCATTTTTSEMFVPTVFPPGQNFPRTREERDDFSYRLGVYCPIVGHGYVVYKCFRLLIIPWPDYPADYPRDENGKPIQGTTRYWLPWPTPDAEDVSDPTSPYFTEAWLDHVEEVLADRFPNGWPHGAQIESELQELLWSTEAAAAPAAKQTEVASGFITAVKSD</sequence>
<reference evidence="2 3" key="1">
    <citation type="submission" date="2018-11" db="EMBL/GenBank/DDBJ databases">
        <title>Genome sequence and assembly of Colletotrichum spinosum.</title>
        <authorList>
            <person name="Gan P."/>
            <person name="Shirasu K."/>
        </authorList>
    </citation>
    <scope>NUCLEOTIDE SEQUENCE [LARGE SCALE GENOMIC DNA]</scope>
    <source>
        <strain evidence="2 3">CBS 515.97</strain>
    </source>
</reference>
<dbReference type="AlphaFoldDB" id="A0A4R8QSV4"/>
<organism evidence="2 3">
    <name type="scientific">Colletotrichum spinosum</name>
    <dbReference type="NCBI Taxonomy" id="1347390"/>
    <lineage>
        <taxon>Eukaryota</taxon>
        <taxon>Fungi</taxon>
        <taxon>Dikarya</taxon>
        <taxon>Ascomycota</taxon>
        <taxon>Pezizomycotina</taxon>
        <taxon>Sordariomycetes</taxon>
        <taxon>Hypocreomycetidae</taxon>
        <taxon>Glomerellales</taxon>
        <taxon>Glomerellaceae</taxon>
        <taxon>Colletotrichum</taxon>
        <taxon>Colletotrichum orbiculare species complex</taxon>
    </lineage>
</organism>
<dbReference type="EMBL" id="QAPG01000005">
    <property type="protein sequence ID" value="TDZ40446.1"/>
    <property type="molecule type" value="Genomic_DNA"/>
</dbReference>
<dbReference type="Proteomes" id="UP000295083">
    <property type="component" value="Unassembled WGS sequence"/>
</dbReference>
<name>A0A4R8QSV4_9PEZI</name>
<evidence type="ECO:0000256" key="1">
    <source>
        <dbReference type="SAM" id="SignalP"/>
    </source>
</evidence>
<feature type="chain" id="PRO_5020826206" evidence="1">
    <location>
        <begin position="20"/>
        <end position="218"/>
    </location>
</feature>
<evidence type="ECO:0000313" key="3">
    <source>
        <dbReference type="Proteomes" id="UP000295083"/>
    </source>
</evidence>
<proteinExistence type="predicted"/>
<gene>
    <name evidence="2" type="ORF">C8035_v004089</name>
</gene>
<keyword evidence="3" id="KW-1185">Reference proteome</keyword>
<protein>
    <submittedName>
        <fullName evidence="2">Uncharacterized protein</fullName>
    </submittedName>
</protein>
<keyword evidence="1" id="KW-0732">Signal</keyword>
<feature type="signal peptide" evidence="1">
    <location>
        <begin position="1"/>
        <end position="19"/>
    </location>
</feature>
<accession>A0A4R8QSV4</accession>
<comment type="caution">
    <text evidence="2">The sequence shown here is derived from an EMBL/GenBank/DDBJ whole genome shotgun (WGS) entry which is preliminary data.</text>
</comment>